<gene>
    <name evidence="2" type="ORF">EYC84_009367</name>
</gene>
<feature type="region of interest" description="Disordered" evidence="1">
    <location>
        <begin position="1"/>
        <end position="24"/>
    </location>
</feature>
<evidence type="ECO:0000313" key="2">
    <source>
        <dbReference type="EMBL" id="KAA8565509.1"/>
    </source>
</evidence>
<comment type="caution">
    <text evidence="2">The sequence shown here is derived from an EMBL/GenBank/DDBJ whole genome shotgun (WGS) entry which is preliminary data.</text>
</comment>
<evidence type="ECO:0000313" key="3">
    <source>
        <dbReference type="Proteomes" id="UP000322873"/>
    </source>
</evidence>
<evidence type="ECO:0000256" key="1">
    <source>
        <dbReference type="SAM" id="MobiDB-lite"/>
    </source>
</evidence>
<name>A0A5M9JC96_MONFR</name>
<reference evidence="2 3" key="1">
    <citation type="submission" date="2019-06" db="EMBL/GenBank/DDBJ databases">
        <title>Genome Sequence of the Brown Rot Fungal Pathogen Monilinia fructicola.</title>
        <authorList>
            <person name="De Miccolis Angelini R.M."/>
            <person name="Landi L."/>
            <person name="Abate D."/>
            <person name="Pollastro S."/>
            <person name="Romanazzi G."/>
            <person name="Faretra F."/>
        </authorList>
    </citation>
    <scope>NUCLEOTIDE SEQUENCE [LARGE SCALE GENOMIC DNA]</scope>
    <source>
        <strain evidence="2 3">Mfrc123</strain>
    </source>
</reference>
<proteinExistence type="predicted"/>
<keyword evidence="3" id="KW-1185">Reference proteome</keyword>
<dbReference type="EMBL" id="VICG01000013">
    <property type="protein sequence ID" value="KAA8565509.1"/>
    <property type="molecule type" value="Genomic_DNA"/>
</dbReference>
<dbReference type="AlphaFoldDB" id="A0A5M9JC96"/>
<feature type="region of interest" description="Disordered" evidence="1">
    <location>
        <begin position="280"/>
        <end position="301"/>
    </location>
</feature>
<accession>A0A5M9JC96</accession>
<protein>
    <submittedName>
        <fullName evidence="2">Uncharacterized protein</fullName>
    </submittedName>
</protein>
<sequence>MIRAQDRGAGAHARDGRGTVPRIAHEGDPAAEELRRVHLRDLLHVVIGRGIHAVQDPRRFPPHIAHLLPPGALLLRGRHLEVPDQLARFARVRDAEVYPRRRAAAHVIRPHQDQASAGRVVPLAPRVIVRRLGDAEVRRVLEERLQAIVRERHGQPARFRAHAVRAHDQVERLRLPLGKRRADPLRRLVQRRHMIVPDVLGGVARALVEDGGEVAAQDLDVARERMAVGLHGEAGPGRPVLVDELQTDLVGDFGPDALFEAHARYHGARRPADVYPLAGGAEGGRSLDDGGADRGAVEPVG</sequence>
<dbReference type="Proteomes" id="UP000322873">
    <property type="component" value="Unassembled WGS sequence"/>
</dbReference>
<organism evidence="2 3">
    <name type="scientific">Monilinia fructicola</name>
    <name type="common">Brown rot fungus</name>
    <name type="synonym">Ciboria fructicola</name>
    <dbReference type="NCBI Taxonomy" id="38448"/>
    <lineage>
        <taxon>Eukaryota</taxon>
        <taxon>Fungi</taxon>
        <taxon>Dikarya</taxon>
        <taxon>Ascomycota</taxon>
        <taxon>Pezizomycotina</taxon>
        <taxon>Leotiomycetes</taxon>
        <taxon>Helotiales</taxon>
        <taxon>Sclerotiniaceae</taxon>
        <taxon>Monilinia</taxon>
    </lineage>
</organism>
<feature type="compositionally biased region" description="Basic and acidic residues" evidence="1">
    <location>
        <begin position="285"/>
        <end position="301"/>
    </location>
</feature>
<feature type="compositionally biased region" description="Basic and acidic residues" evidence="1">
    <location>
        <begin position="12"/>
        <end position="24"/>
    </location>
</feature>